<proteinExistence type="predicted"/>
<dbReference type="CDD" id="cd11614">
    <property type="entry name" value="SAF_CpaB_FlgA_like"/>
    <property type="match status" value="1"/>
</dbReference>
<keyword evidence="5" id="KW-1185">Reference proteome</keyword>
<evidence type="ECO:0000313" key="5">
    <source>
        <dbReference type="Proteomes" id="UP000655208"/>
    </source>
</evidence>
<feature type="domain" description="SAF" evidence="3">
    <location>
        <begin position="72"/>
        <end position="136"/>
    </location>
</feature>
<evidence type="ECO:0000256" key="1">
    <source>
        <dbReference type="SAM" id="MobiDB-lite"/>
    </source>
</evidence>
<protein>
    <recommendedName>
        <fullName evidence="3">SAF domain-containing protein</fullName>
    </recommendedName>
</protein>
<dbReference type="EMBL" id="BMNA01000001">
    <property type="protein sequence ID" value="GGL85906.1"/>
    <property type="molecule type" value="Genomic_DNA"/>
</dbReference>
<name>A0A917WAI0_9ACTN</name>
<keyword evidence="2" id="KW-0472">Membrane</keyword>
<dbReference type="Proteomes" id="UP000655208">
    <property type="component" value="Unassembled WGS sequence"/>
</dbReference>
<sequence length="239" mass="24157">MKVRERRARTPDPEGTGHGPAAGPVAVVPRAARPRRLGRPRWWDWRILAGILLVVAAVVIGARVVGAAARTTAVLAAAHDLAPGTVLVSADLVPVDVRLGESLPLYLAAGDGTAAVGRTVEQPVRAGQLVPAAALAAPASGRVVVIGVPADAMPPGVAHGSTIDLYLTTGNRQTTGSTKTDRVASGITVQSVTAPASGGLSGAGSNRYQIAVLLDAAAADQLVRMLPQGDPVVVLRSGA</sequence>
<evidence type="ECO:0000256" key="2">
    <source>
        <dbReference type="SAM" id="Phobius"/>
    </source>
</evidence>
<dbReference type="SMART" id="SM00858">
    <property type="entry name" value="SAF"/>
    <property type="match status" value="1"/>
</dbReference>
<accession>A0A917WAI0</accession>
<keyword evidence="2" id="KW-0812">Transmembrane</keyword>
<feature type="region of interest" description="Disordered" evidence="1">
    <location>
        <begin position="1"/>
        <end position="25"/>
    </location>
</feature>
<keyword evidence="2" id="KW-1133">Transmembrane helix</keyword>
<organism evidence="4 5">
    <name type="scientific">Nakamurella endophytica</name>
    <dbReference type="NCBI Taxonomy" id="1748367"/>
    <lineage>
        <taxon>Bacteria</taxon>
        <taxon>Bacillati</taxon>
        <taxon>Actinomycetota</taxon>
        <taxon>Actinomycetes</taxon>
        <taxon>Nakamurellales</taxon>
        <taxon>Nakamurellaceae</taxon>
        <taxon>Nakamurella</taxon>
    </lineage>
</organism>
<evidence type="ECO:0000313" key="4">
    <source>
        <dbReference type="EMBL" id="GGL85906.1"/>
    </source>
</evidence>
<feature type="transmembrane region" description="Helical" evidence="2">
    <location>
        <begin position="45"/>
        <end position="65"/>
    </location>
</feature>
<reference evidence="4" key="1">
    <citation type="journal article" date="2014" name="Int. J. Syst. Evol. Microbiol.">
        <title>Complete genome sequence of Corynebacterium casei LMG S-19264T (=DSM 44701T), isolated from a smear-ripened cheese.</title>
        <authorList>
            <consortium name="US DOE Joint Genome Institute (JGI-PGF)"/>
            <person name="Walter F."/>
            <person name="Albersmeier A."/>
            <person name="Kalinowski J."/>
            <person name="Ruckert C."/>
        </authorList>
    </citation>
    <scope>NUCLEOTIDE SEQUENCE</scope>
    <source>
        <strain evidence="4">CGMCC 4.7308</strain>
    </source>
</reference>
<dbReference type="InterPro" id="IPR013974">
    <property type="entry name" value="SAF"/>
</dbReference>
<reference evidence="4" key="2">
    <citation type="submission" date="2020-09" db="EMBL/GenBank/DDBJ databases">
        <authorList>
            <person name="Sun Q."/>
            <person name="Zhou Y."/>
        </authorList>
    </citation>
    <scope>NUCLEOTIDE SEQUENCE</scope>
    <source>
        <strain evidence="4">CGMCC 4.7308</strain>
    </source>
</reference>
<dbReference type="Pfam" id="PF08666">
    <property type="entry name" value="SAF"/>
    <property type="match status" value="1"/>
</dbReference>
<gene>
    <name evidence="4" type="ORF">GCM10011594_02030</name>
</gene>
<dbReference type="AlphaFoldDB" id="A0A917WAI0"/>
<evidence type="ECO:0000259" key="3">
    <source>
        <dbReference type="SMART" id="SM00858"/>
    </source>
</evidence>
<comment type="caution">
    <text evidence="4">The sequence shown here is derived from an EMBL/GenBank/DDBJ whole genome shotgun (WGS) entry which is preliminary data.</text>
</comment>